<dbReference type="Pfam" id="PF00892">
    <property type="entry name" value="EamA"/>
    <property type="match status" value="2"/>
</dbReference>
<evidence type="ECO:0000256" key="5">
    <source>
        <dbReference type="ARBA" id="ARBA00022692"/>
    </source>
</evidence>
<dbReference type="InterPro" id="IPR037185">
    <property type="entry name" value="EmrE-like"/>
</dbReference>
<dbReference type="Proteomes" id="UP000594903">
    <property type="component" value="Chromosome"/>
</dbReference>
<dbReference type="RefSeq" id="WP_018573604.1">
    <property type="nucleotide sequence ID" value="NZ_CP065725.1"/>
</dbReference>
<evidence type="ECO:0000259" key="9">
    <source>
        <dbReference type="Pfam" id="PF00892"/>
    </source>
</evidence>
<keyword evidence="5 8" id="KW-0812">Transmembrane</keyword>
<evidence type="ECO:0000313" key="10">
    <source>
        <dbReference type="EMBL" id="QPT39574.1"/>
    </source>
</evidence>
<dbReference type="InterPro" id="IPR004626">
    <property type="entry name" value="RarD"/>
</dbReference>
<protein>
    <submittedName>
        <fullName evidence="10">EamA family transporter RarD</fullName>
    </submittedName>
    <submittedName>
        <fullName evidence="11">Putative chloramphenical resistance permease RarD</fullName>
    </submittedName>
</protein>
<dbReference type="Proteomes" id="UP000254603">
    <property type="component" value="Unassembled WGS sequence"/>
</dbReference>
<feature type="transmembrane region" description="Helical" evidence="8">
    <location>
        <begin position="171"/>
        <end position="188"/>
    </location>
</feature>
<dbReference type="GO" id="GO:0005886">
    <property type="term" value="C:plasma membrane"/>
    <property type="evidence" value="ECO:0007669"/>
    <property type="project" value="UniProtKB-SubCell"/>
</dbReference>
<evidence type="ECO:0000256" key="7">
    <source>
        <dbReference type="ARBA" id="ARBA00023136"/>
    </source>
</evidence>
<reference evidence="10 13" key="2">
    <citation type="submission" date="2020-12" db="EMBL/GenBank/DDBJ databases">
        <title>FDA dAtabase for Regulatory Grade micrObial Sequences (FDA-ARGOS): Supporting development and validation of Infectious Disease Dx tests.</title>
        <authorList>
            <person name="Sproer C."/>
            <person name="Gronow S."/>
            <person name="Severitt S."/>
            <person name="Schroder I."/>
            <person name="Tallon L."/>
            <person name="Sadzewicz L."/>
            <person name="Zhao X."/>
            <person name="Boylan J."/>
            <person name="Ott S."/>
            <person name="Bowen H."/>
            <person name="Vavikolanu K."/>
            <person name="Mehta A."/>
            <person name="Aluvathingal J."/>
            <person name="Nadendla S."/>
            <person name="Lowell S."/>
            <person name="Myers T."/>
            <person name="Yan Y."/>
            <person name="Sichtig H."/>
        </authorList>
    </citation>
    <scope>NUCLEOTIDE SEQUENCE [LARGE SCALE GENOMIC DNA]</scope>
    <source>
        <strain evidence="10 13">FDAARGOS_872</strain>
    </source>
</reference>
<dbReference type="STRING" id="1122619.GCA_000373745_00422"/>
<feature type="domain" description="EamA" evidence="9">
    <location>
        <begin position="174"/>
        <end position="305"/>
    </location>
</feature>
<comment type="subcellular location">
    <subcellularLocation>
        <location evidence="1">Cell membrane</location>
        <topology evidence="1">Multi-pass membrane protein</topology>
    </subcellularLocation>
</comment>
<evidence type="ECO:0000313" key="12">
    <source>
        <dbReference type="Proteomes" id="UP000254603"/>
    </source>
</evidence>
<evidence type="ECO:0000256" key="3">
    <source>
        <dbReference type="ARBA" id="ARBA00022448"/>
    </source>
</evidence>
<dbReference type="EMBL" id="UGSB01000001">
    <property type="protein sequence ID" value="SUA56748.1"/>
    <property type="molecule type" value="Genomic_DNA"/>
</dbReference>
<evidence type="ECO:0000256" key="1">
    <source>
        <dbReference type="ARBA" id="ARBA00004651"/>
    </source>
</evidence>
<feature type="transmembrane region" description="Helical" evidence="8">
    <location>
        <begin position="94"/>
        <end position="113"/>
    </location>
</feature>
<dbReference type="PANTHER" id="PTHR22911">
    <property type="entry name" value="ACYL-MALONYL CONDENSING ENZYME-RELATED"/>
    <property type="match status" value="1"/>
</dbReference>
<sequence>MSIHPSPTRTKATALDAAASQDKETRLGVVYALICYCTWGFFPLYWSMLNGQDMSAAQLMGHRVVWATIWALLLLAVTRQQQHLWNALKSPKTVAIFFVASMALGTNWLVYIYGVGINRVIEASLGYFMSPLMSIALARIFIGETINRAQVFAVILACCGVLWLAILGGQIPWIALGISISWSFYSLLRKKASLPAIPGLTLETLLMLPIAIVYLAWLNTLGEFRFFELDTGIILLVIGTGLLTSYPLLFFAAAAKRVSLSTLGILLYINPTMQFLLGWLVLKEPFDGMRFIAYVFVWIAVIIFSSSSYIQYKKTHAQTHAHTHQPSR</sequence>
<keyword evidence="6 8" id="KW-1133">Transmembrane helix</keyword>
<dbReference type="EMBL" id="CP065725">
    <property type="protein sequence ID" value="QPT39574.1"/>
    <property type="molecule type" value="Genomic_DNA"/>
</dbReference>
<feature type="transmembrane region" description="Helical" evidence="8">
    <location>
        <begin position="265"/>
        <end position="282"/>
    </location>
</feature>
<proteinExistence type="inferred from homology"/>
<evidence type="ECO:0000313" key="13">
    <source>
        <dbReference type="Proteomes" id="UP000594903"/>
    </source>
</evidence>
<feature type="transmembrane region" description="Helical" evidence="8">
    <location>
        <begin position="200"/>
        <end position="220"/>
    </location>
</feature>
<keyword evidence="4" id="KW-1003">Cell membrane</keyword>
<feature type="transmembrane region" description="Helical" evidence="8">
    <location>
        <begin position="232"/>
        <end position="253"/>
    </location>
</feature>
<feature type="transmembrane region" description="Helical" evidence="8">
    <location>
        <begin position="149"/>
        <end position="165"/>
    </location>
</feature>
<feature type="transmembrane region" description="Helical" evidence="8">
    <location>
        <begin position="29"/>
        <end position="48"/>
    </location>
</feature>
<evidence type="ECO:0000256" key="8">
    <source>
        <dbReference type="SAM" id="Phobius"/>
    </source>
</evidence>
<dbReference type="OrthoDB" id="369870at2"/>
<evidence type="ECO:0000256" key="6">
    <source>
        <dbReference type="ARBA" id="ARBA00022989"/>
    </source>
</evidence>
<organism evidence="11 12">
    <name type="scientific">Oligella ureolytica</name>
    <dbReference type="NCBI Taxonomy" id="90244"/>
    <lineage>
        <taxon>Bacteria</taxon>
        <taxon>Pseudomonadati</taxon>
        <taxon>Pseudomonadota</taxon>
        <taxon>Betaproteobacteria</taxon>
        <taxon>Burkholderiales</taxon>
        <taxon>Alcaligenaceae</taxon>
        <taxon>Oligella</taxon>
    </lineage>
</organism>
<reference evidence="11 12" key="1">
    <citation type="submission" date="2018-06" db="EMBL/GenBank/DDBJ databases">
        <authorList>
            <consortium name="Pathogen Informatics"/>
            <person name="Doyle S."/>
        </authorList>
    </citation>
    <scope>NUCLEOTIDE SEQUENCE [LARGE SCALE GENOMIC DNA]</scope>
    <source>
        <strain evidence="11 12">NCTC11997</strain>
    </source>
</reference>
<feature type="domain" description="EamA" evidence="9">
    <location>
        <begin position="27"/>
        <end position="164"/>
    </location>
</feature>
<feature type="transmembrane region" description="Helical" evidence="8">
    <location>
        <begin position="288"/>
        <end position="310"/>
    </location>
</feature>
<evidence type="ECO:0000313" key="11">
    <source>
        <dbReference type="EMBL" id="SUA56748.1"/>
    </source>
</evidence>
<accession>A0A378XI24</accession>
<keyword evidence="7 8" id="KW-0472">Membrane</keyword>
<evidence type="ECO:0000256" key="2">
    <source>
        <dbReference type="ARBA" id="ARBA00007362"/>
    </source>
</evidence>
<dbReference type="PANTHER" id="PTHR22911:SF137">
    <property type="entry name" value="SOLUTE CARRIER FAMILY 35 MEMBER G2-RELATED"/>
    <property type="match status" value="1"/>
</dbReference>
<keyword evidence="3" id="KW-0813">Transport</keyword>
<name>A0A378XI24_9BURK</name>
<feature type="transmembrane region" description="Helical" evidence="8">
    <location>
        <begin position="60"/>
        <end position="78"/>
    </location>
</feature>
<keyword evidence="13" id="KW-1185">Reference proteome</keyword>
<dbReference type="InterPro" id="IPR000620">
    <property type="entry name" value="EamA_dom"/>
</dbReference>
<feature type="transmembrane region" description="Helical" evidence="8">
    <location>
        <begin position="125"/>
        <end position="142"/>
    </location>
</feature>
<comment type="similarity">
    <text evidence="2">Belongs to the EamA transporter family.</text>
</comment>
<dbReference type="AlphaFoldDB" id="A0A378XI24"/>
<dbReference type="NCBIfam" id="TIGR00688">
    <property type="entry name" value="rarD"/>
    <property type="match status" value="1"/>
</dbReference>
<gene>
    <name evidence="11" type="primary">rarD_1</name>
    <name evidence="10" type="synonym">rarD</name>
    <name evidence="10" type="ORF">I6G29_10525</name>
    <name evidence="11" type="ORF">NCTC11997_02168</name>
</gene>
<dbReference type="SUPFAM" id="SSF103481">
    <property type="entry name" value="Multidrug resistance efflux transporter EmrE"/>
    <property type="match status" value="2"/>
</dbReference>
<evidence type="ECO:0000256" key="4">
    <source>
        <dbReference type="ARBA" id="ARBA00022475"/>
    </source>
</evidence>